<name>A0A401TUB8_CHIPU</name>
<comment type="caution">
    <text evidence="2">The sequence shown here is derived from an EMBL/GenBank/DDBJ whole genome shotgun (WGS) entry which is preliminary data.</text>
</comment>
<evidence type="ECO:0000313" key="2">
    <source>
        <dbReference type="EMBL" id="GCC46231.1"/>
    </source>
</evidence>
<protein>
    <submittedName>
        <fullName evidence="2">Uncharacterized protein</fullName>
    </submittedName>
</protein>
<reference evidence="2 3" key="1">
    <citation type="journal article" date="2018" name="Nat. Ecol. Evol.">
        <title>Shark genomes provide insights into elasmobranch evolution and the origin of vertebrates.</title>
        <authorList>
            <person name="Hara Y"/>
            <person name="Yamaguchi K"/>
            <person name="Onimaru K"/>
            <person name="Kadota M"/>
            <person name="Koyanagi M"/>
            <person name="Keeley SD"/>
            <person name="Tatsumi K"/>
            <person name="Tanaka K"/>
            <person name="Motone F"/>
            <person name="Kageyama Y"/>
            <person name="Nozu R"/>
            <person name="Adachi N"/>
            <person name="Nishimura O"/>
            <person name="Nakagawa R"/>
            <person name="Tanegashima C"/>
            <person name="Kiyatake I"/>
            <person name="Matsumoto R"/>
            <person name="Murakumo K"/>
            <person name="Nishida K"/>
            <person name="Terakita A"/>
            <person name="Kuratani S"/>
            <person name="Sato K"/>
            <person name="Hyodo S Kuraku.S."/>
        </authorList>
    </citation>
    <scope>NUCLEOTIDE SEQUENCE [LARGE SCALE GENOMIC DNA]</scope>
</reference>
<feature type="compositionally biased region" description="Acidic residues" evidence="1">
    <location>
        <begin position="165"/>
        <end position="178"/>
    </location>
</feature>
<sequence>RCYDPLHVSEALDGATVDIHDDVANLEAGIRGNALGNQTVNPGDRAGLAVVQRHARENQGAENEVCDRSGCNDRGALADRFVVEAAFTLFRRHGVERLRRRRRRLAVVTEELDVAAERNRRNLPARAVPVVESRKLRPKAQREGQHLHAGPACDQEMAELVKENDDGEDEEEGNDIAEEPMAQRIDTMKKILGHPTSP</sequence>
<keyword evidence="3" id="KW-1185">Reference proteome</keyword>
<proteinExistence type="predicted"/>
<dbReference type="Proteomes" id="UP000287033">
    <property type="component" value="Unassembled WGS sequence"/>
</dbReference>
<feature type="non-terminal residue" evidence="2">
    <location>
        <position position="1"/>
    </location>
</feature>
<organism evidence="2 3">
    <name type="scientific">Chiloscyllium punctatum</name>
    <name type="common">Brownbanded bambooshark</name>
    <name type="synonym">Hemiscyllium punctatum</name>
    <dbReference type="NCBI Taxonomy" id="137246"/>
    <lineage>
        <taxon>Eukaryota</taxon>
        <taxon>Metazoa</taxon>
        <taxon>Chordata</taxon>
        <taxon>Craniata</taxon>
        <taxon>Vertebrata</taxon>
        <taxon>Chondrichthyes</taxon>
        <taxon>Elasmobranchii</taxon>
        <taxon>Galeomorphii</taxon>
        <taxon>Galeoidea</taxon>
        <taxon>Orectolobiformes</taxon>
        <taxon>Hemiscylliidae</taxon>
        <taxon>Chiloscyllium</taxon>
    </lineage>
</organism>
<accession>A0A401TUB8</accession>
<gene>
    <name evidence="2" type="ORF">chiPu_0030606</name>
</gene>
<evidence type="ECO:0000313" key="3">
    <source>
        <dbReference type="Proteomes" id="UP000287033"/>
    </source>
</evidence>
<dbReference type="EMBL" id="BEZZ01187850">
    <property type="protein sequence ID" value="GCC46231.1"/>
    <property type="molecule type" value="Genomic_DNA"/>
</dbReference>
<feature type="compositionally biased region" description="Basic and acidic residues" evidence="1">
    <location>
        <begin position="132"/>
        <end position="146"/>
    </location>
</feature>
<feature type="region of interest" description="Disordered" evidence="1">
    <location>
        <begin position="132"/>
        <end position="198"/>
    </location>
</feature>
<evidence type="ECO:0000256" key="1">
    <source>
        <dbReference type="SAM" id="MobiDB-lite"/>
    </source>
</evidence>
<dbReference type="AlphaFoldDB" id="A0A401TUB8"/>